<feature type="region of interest" description="Disordered" evidence="1">
    <location>
        <begin position="1"/>
        <end position="21"/>
    </location>
</feature>
<evidence type="ECO:0000313" key="2">
    <source>
        <dbReference type="EMBL" id="KAJ1098900.1"/>
    </source>
</evidence>
<reference evidence="2" key="1">
    <citation type="journal article" date="2022" name="bioRxiv">
        <title>Sequencing and chromosome-scale assembly of the giantPleurodeles waltlgenome.</title>
        <authorList>
            <person name="Brown T."/>
            <person name="Elewa A."/>
            <person name="Iarovenko S."/>
            <person name="Subramanian E."/>
            <person name="Araus A.J."/>
            <person name="Petzold A."/>
            <person name="Susuki M."/>
            <person name="Suzuki K.-i.T."/>
            <person name="Hayashi T."/>
            <person name="Toyoda A."/>
            <person name="Oliveira C."/>
            <person name="Osipova E."/>
            <person name="Leigh N.D."/>
            <person name="Simon A."/>
            <person name="Yun M.H."/>
        </authorList>
    </citation>
    <scope>NUCLEOTIDE SEQUENCE</scope>
    <source>
        <strain evidence="2">20211129_DDA</strain>
        <tissue evidence="2">Liver</tissue>
    </source>
</reference>
<comment type="caution">
    <text evidence="2">The sequence shown here is derived from an EMBL/GenBank/DDBJ whole genome shotgun (WGS) entry which is preliminary data.</text>
</comment>
<sequence length="220" mass="23264">MEWGPHVRTTAHPRQSDRSSQPLSLLTTFHFCPVVSAHMPPGASPLHLRSALFMAQGSSNTSTFSNAPNSSTGRPRHLRDSVPVFSSSPVPAPPHSVFGTLGPKMAVATPNVCLTDPLRRPSVSARRGALRPAPRAIASSAAPRAYLPGSPGPLQLHSSGEIPGQPDNAGTFRAPASPPLWSHRRHTLPAQAQAPPPEAPSDDAAGSAFRPHYPPSPRRQ</sequence>
<feature type="region of interest" description="Disordered" evidence="1">
    <location>
        <begin position="141"/>
        <end position="220"/>
    </location>
</feature>
<proteinExistence type="predicted"/>
<accession>A0AAV7MFD3</accession>
<feature type="region of interest" description="Disordered" evidence="1">
    <location>
        <begin position="58"/>
        <end position="79"/>
    </location>
</feature>
<evidence type="ECO:0000313" key="3">
    <source>
        <dbReference type="Proteomes" id="UP001066276"/>
    </source>
</evidence>
<dbReference type="AlphaFoldDB" id="A0AAV7MFD3"/>
<feature type="compositionally biased region" description="Polar residues" evidence="1">
    <location>
        <begin position="58"/>
        <end position="73"/>
    </location>
</feature>
<dbReference type="Proteomes" id="UP001066276">
    <property type="component" value="Chromosome 10"/>
</dbReference>
<name>A0AAV7MFD3_PLEWA</name>
<gene>
    <name evidence="2" type="ORF">NDU88_004007</name>
</gene>
<dbReference type="EMBL" id="JANPWB010000014">
    <property type="protein sequence ID" value="KAJ1098900.1"/>
    <property type="molecule type" value="Genomic_DNA"/>
</dbReference>
<evidence type="ECO:0000256" key="1">
    <source>
        <dbReference type="SAM" id="MobiDB-lite"/>
    </source>
</evidence>
<organism evidence="2 3">
    <name type="scientific">Pleurodeles waltl</name>
    <name type="common">Iberian ribbed newt</name>
    <dbReference type="NCBI Taxonomy" id="8319"/>
    <lineage>
        <taxon>Eukaryota</taxon>
        <taxon>Metazoa</taxon>
        <taxon>Chordata</taxon>
        <taxon>Craniata</taxon>
        <taxon>Vertebrata</taxon>
        <taxon>Euteleostomi</taxon>
        <taxon>Amphibia</taxon>
        <taxon>Batrachia</taxon>
        <taxon>Caudata</taxon>
        <taxon>Salamandroidea</taxon>
        <taxon>Salamandridae</taxon>
        <taxon>Pleurodelinae</taxon>
        <taxon>Pleurodeles</taxon>
    </lineage>
</organism>
<protein>
    <submittedName>
        <fullName evidence="2">Uncharacterized protein</fullName>
    </submittedName>
</protein>
<keyword evidence="3" id="KW-1185">Reference proteome</keyword>